<dbReference type="GO" id="GO:0006665">
    <property type="term" value="P:sphingolipid metabolic process"/>
    <property type="evidence" value="ECO:0007669"/>
    <property type="project" value="UniProtKB-ARBA"/>
</dbReference>
<evidence type="ECO:0000313" key="7">
    <source>
        <dbReference type="EMBL" id="OAY76913.1"/>
    </source>
</evidence>
<protein>
    <submittedName>
        <fullName evidence="7">Sphingoid long-chain bases kinase 2, mitochondrial</fullName>
    </submittedName>
</protein>
<dbReference type="InterPro" id="IPR050187">
    <property type="entry name" value="Lipid_Phosphate_FormReg"/>
</dbReference>
<evidence type="ECO:0000256" key="4">
    <source>
        <dbReference type="ARBA" id="ARBA00022840"/>
    </source>
</evidence>
<dbReference type="SUPFAM" id="SSF111331">
    <property type="entry name" value="NAD kinase/diacylglycerol kinase-like"/>
    <property type="match status" value="1"/>
</dbReference>
<dbReference type="PANTHER" id="PTHR12358:SF54">
    <property type="entry name" value="SPHINGOSINE KINASE RELATED PROTEIN"/>
    <property type="match status" value="1"/>
</dbReference>
<dbReference type="Pfam" id="PF19279">
    <property type="entry name" value="YegS_C"/>
    <property type="match status" value="1"/>
</dbReference>
<keyword evidence="1" id="KW-0808">Transferase</keyword>
<dbReference type="Pfam" id="PF00781">
    <property type="entry name" value="DAGK_cat"/>
    <property type="match status" value="1"/>
</dbReference>
<dbReference type="GO" id="GO:0016020">
    <property type="term" value="C:membrane"/>
    <property type="evidence" value="ECO:0007669"/>
    <property type="project" value="GOC"/>
</dbReference>
<dbReference type="PANTHER" id="PTHR12358">
    <property type="entry name" value="SPHINGOSINE KINASE"/>
    <property type="match status" value="1"/>
</dbReference>
<evidence type="ECO:0000256" key="1">
    <source>
        <dbReference type="ARBA" id="ARBA00022679"/>
    </source>
</evidence>
<dbReference type="STRING" id="4615.A0A199VIT0"/>
<evidence type="ECO:0000313" key="8">
    <source>
        <dbReference type="Proteomes" id="UP000092600"/>
    </source>
</evidence>
<comment type="caution">
    <text evidence="7">The sequence shown here is derived from an EMBL/GenBank/DDBJ whole genome shotgun (WGS) entry which is preliminary data.</text>
</comment>
<feature type="domain" description="DAGKc" evidence="6">
    <location>
        <begin position="98"/>
        <end position="201"/>
    </location>
</feature>
<evidence type="ECO:0000256" key="3">
    <source>
        <dbReference type="ARBA" id="ARBA00022777"/>
    </source>
</evidence>
<organism evidence="7 8">
    <name type="scientific">Ananas comosus</name>
    <name type="common">Pineapple</name>
    <name type="synonym">Ananas ananas</name>
    <dbReference type="NCBI Taxonomy" id="4615"/>
    <lineage>
        <taxon>Eukaryota</taxon>
        <taxon>Viridiplantae</taxon>
        <taxon>Streptophyta</taxon>
        <taxon>Embryophyta</taxon>
        <taxon>Tracheophyta</taxon>
        <taxon>Spermatophyta</taxon>
        <taxon>Magnoliopsida</taxon>
        <taxon>Liliopsida</taxon>
        <taxon>Poales</taxon>
        <taxon>Bromeliaceae</taxon>
        <taxon>Bromelioideae</taxon>
        <taxon>Ananas</taxon>
    </lineage>
</organism>
<dbReference type="Gene3D" id="3.40.50.10330">
    <property type="entry name" value="Probable inorganic polyphosphate/atp-NAD kinase, domain 1"/>
    <property type="match status" value="1"/>
</dbReference>
<keyword evidence="2" id="KW-0547">Nucleotide-binding</keyword>
<dbReference type="InterPro" id="IPR016064">
    <property type="entry name" value="NAD/diacylglycerol_kinase_sf"/>
</dbReference>
<proteinExistence type="predicted"/>
<dbReference type="SMART" id="SM00046">
    <property type="entry name" value="DAGKc"/>
    <property type="match status" value="1"/>
</dbReference>
<dbReference type="InterPro" id="IPR001206">
    <property type="entry name" value="Diacylglycerol_kinase_cat_dom"/>
</dbReference>
<evidence type="ECO:0000256" key="2">
    <source>
        <dbReference type="ARBA" id="ARBA00022741"/>
    </source>
</evidence>
<dbReference type="AlphaFoldDB" id="A0A199VIT0"/>
<sequence>MACGMQAAAAAEALVLDAGGAAERSRSLPRPRRRQQRRRLRLSPSPRLRLRRQPQRREWADREGVEEAAALSPNAPCRQLQCNNLFFLLNCCRVCESITSGPSHAIDITREAIREGADAVIAVGGDGTLHEVVNGFFWEGSPILALDKGPAHSTALGLIPLGTGSDFARTFGWKNDPYEAIERIVRGHKSKVDVGVINGSNRDPHFFINVADVHLSAKAGYFASKYKRFGNLCYVFGALRAFMGHSNRDLKIKKAIFVGNCAFECYIWNLMYWNGIFTDLSSASFLQVDGGEWEVVDKVTALCIGNAKFFGGGMKITPTANPLSGNLEVVILQDFKWYDFVFKLHKLYTGTHLSVRGVSSRSVRSIEIEEVIPKGGVYVQSDGEHLGFLPTECCVLPAAINIFS</sequence>
<dbReference type="Proteomes" id="UP000092600">
    <property type="component" value="Unassembled WGS sequence"/>
</dbReference>
<dbReference type="Gene3D" id="2.60.200.40">
    <property type="match status" value="1"/>
</dbReference>
<name>A0A199VIT0_ANACO</name>
<dbReference type="InterPro" id="IPR045540">
    <property type="entry name" value="YegS/DAGK_C"/>
</dbReference>
<keyword evidence="4" id="KW-0067">ATP-binding</keyword>
<evidence type="ECO:0000256" key="5">
    <source>
        <dbReference type="SAM" id="MobiDB-lite"/>
    </source>
</evidence>
<dbReference type="InterPro" id="IPR017438">
    <property type="entry name" value="ATP-NAD_kinase_N"/>
</dbReference>
<gene>
    <name evidence="7" type="ORF">ACMD2_03099</name>
</gene>
<dbReference type="GO" id="GO:0005524">
    <property type="term" value="F:ATP binding"/>
    <property type="evidence" value="ECO:0007669"/>
    <property type="project" value="UniProtKB-KW"/>
</dbReference>
<dbReference type="EMBL" id="LSRQ01001666">
    <property type="protein sequence ID" value="OAY76913.1"/>
    <property type="molecule type" value="Genomic_DNA"/>
</dbReference>
<reference evidence="7 8" key="1">
    <citation type="journal article" date="2016" name="DNA Res.">
        <title>The draft genome of MD-2 pineapple using hybrid error correction of long reads.</title>
        <authorList>
            <person name="Redwan R.M."/>
            <person name="Saidin A."/>
            <person name="Kumar S.V."/>
        </authorList>
    </citation>
    <scope>NUCLEOTIDE SEQUENCE [LARGE SCALE GENOMIC DNA]</scope>
    <source>
        <strain evidence="8">cv. MD2</strain>
        <tissue evidence="7">Leaf</tissue>
    </source>
</reference>
<dbReference type="GO" id="GO:0016301">
    <property type="term" value="F:kinase activity"/>
    <property type="evidence" value="ECO:0007669"/>
    <property type="project" value="UniProtKB-KW"/>
</dbReference>
<accession>A0A199VIT0</accession>
<evidence type="ECO:0000259" key="6">
    <source>
        <dbReference type="PROSITE" id="PS50146"/>
    </source>
</evidence>
<dbReference type="PROSITE" id="PS50146">
    <property type="entry name" value="DAGK"/>
    <property type="match status" value="1"/>
</dbReference>
<keyword evidence="3 7" id="KW-0418">Kinase</keyword>
<feature type="compositionally biased region" description="Basic residues" evidence="5">
    <location>
        <begin position="27"/>
        <end position="41"/>
    </location>
</feature>
<feature type="region of interest" description="Disordered" evidence="5">
    <location>
        <begin position="21"/>
        <end position="56"/>
    </location>
</feature>